<accession>M5G098</accession>
<feature type="compositionally biased region" description="Basic residues" evidence="1">
    <location>
        <begin position="13"/>
        <end position="30"/>
    </location>
</feature>
<dbReference type="GeneID" id="63684038"/>
<dbReference type="RefSeq" id="XP_040626144.1">
    <property type="nucleotide sequence ID" value="XM_040768976.1"/>
</dbReference>
<keyword evidence="3" id="KW-1185">Reference proteome</keyword>
<proteinExistence type="predicted"/>
<dbReference type="STRING" id="1858805.M5G098"/>
<organism evidence="2 3">
    <name type="scientific">Dacryopinax primogenitus (strain DJM 731)</name>
    <name type="common">Brown rot fungus</name>
    <dbReference type="NCBI Taxonomy" id="1858805"/>
    <lineage>
        <taxon>Eukaryota</taxon>
        <taxon>Fungi</taxon>
        <taxon>Dikarya</taxon>
        <taxon>Basidiomycota</taxon>
        <taxon>Agaricomycotina</taxon>
        <taxon>Dacrymycetes</taxon>
        <taxon>Dacrymycetales</taxon>
        <taxon>Dacrymycetaceae</taxon>
        <taxon>Dacryopinax</taxon>
    </lineage>
</organism>
<dbReference type="PANTHER" id="PTHR38699:SF1">
    <property type="entry name" value="MITOPHAGY RECEPTOR ATG43"/>
    <property type="match status" value="1"/>
</dbReference>
<sequence length="145" mass="15710">MSVDPSQVPLPSHHVHPPYHTHHAHTHAHPHPTEPTTPTLPLGMRIPDLRFEQGYLKAISKYVPSLLGAEGGTKWVGVGWVTLRDQLLSPFLQGAVLGAAQSLLFPLFPRVRKAIFSNGSPAPADRASGTPWLRKLFGSLLPASA</sequence>
<dbReference type="GO" id="GO:0000423">
    <property type="term" value="P:mitophagy"/>
    <property type="evidence" value="ECO:0007669"/>
    <property type="project" value="InterPro"/>
</dbReference>
<dbReference type="EMBL" id="JH795870">
    <property type="protein sequence ID" value="EJT99246.1"/>
    <property type="molecule type" value="Genomic_DNA"/>
</dbReference>
<name>M5G098_DACPD</name>
<gene>
    <name evidence="2" type="ORF">DACRYDRAFT_109967</name>
</gene>
<dbReference type="OrthoDB" id="2430343at2759"/>
<evidence type="ECO:0000313" key="3">
    <source>
        <dbReference type="Proteomes" id="UP000030653"/>
    </source>
</evidence>
<dbReference type="AlphaFoldDB" id="M5G098"/>
<protein>
    <submittedName>
        <fullName evidence="2">Uncharacterized protein</fullName>
    </submittedName>
</protein>
<reference evidence="2 3" key="1">
    <citation type="journal article" date="2012" name="Science">
        <title>The Paleozoic origin of enzymatic lignin decomposition reconstructed from 31 fungal genomes.</title>
        <authorList>
            <person name="Floudas D."/>
            <person name="Binder M."/>
            <person name="Riley R."/>
            <person name="Barry K."/>
            <person name="Blanchette R.A."/>
            <person name="Henrissat B."/>
            <person name="Martinez A.T."/>
            <person name="Otillar R."/>
            <person name="Spatafora J.W."/>
            <person name="Yadav J.S."/>
            <person name="Aerts A."/>
            <person name="Benoit I."/>
            <person name="Boyd A."/>
            <person name="Carlson A."/>
            <person name="Copeland A."/>
            <person name="Coutinho P.M."/>
            <person name="de Vries R.P."/>
            <person name="Ferreira P."/>
            <person name="Findley K."/>
            <person name="Foster B."/>
            <person name="Gaskell J."/>
            <person name="Glotzer D."/>
            <person name="Gorecki P."/>
            <person name="Heitman J."/>
            <person name="Hesse C."/>
            <person name="Hori C."/>
            <person name="Igarashi K."/>
            <person name="Jurgens J.A."/>
            <person name="Kallen N."/>
            <person name="Kersten P."/>
            <person name="Kohler A."/>
            <person name="Kuees U."/>
            <person name="Kumar T.K.A."/>
            <person name="Kuo A."/>
            <person name="LaButti K."/>
            <person name="Larrondo L.F."/>
            <person name="Lindquist E."/>
            <person name="Ling A."/>
            <person name="Lombard V."/>
            <person name="Lucas S."/>
            <person name="Lundell T."/>
            <person name="Martin R."/>
            <person name="McLaughlin D.J."/>
            <person name="Morgenstern I."/>
            <person name="Morin E."/>
            <person name="Murat C."/>
            <person name="Nagy L.G."/>
            <person name="Nolan M."/>
            <person name="Ohm R.A."/>
            <person name="Patyshakuliyeva A."/>
            <person name="Rokas A."/>
            <person name="Ruiz-Duenas F.J."/>
            <person name="Sabat G."/>
            <person name="Salamov A."/>
            <person name="Samejima M."/>
            <person name="Schmutz J."/>
            <person name="Slot J.C."/>
            <person name="St John F."/>
            <person name="Stenlid J."/>
            <person name="Sun H."/>
            <person name="Sun S."/>
            <person name="Syed K."/>
            <person name="Tsang A."/>
            <person name="Wiebenga A."/>
            <person name="Young D."/>
            <person name="Pisabarro A."/>
            <person name="Eastwood D.C."/>
            <person name="Martin F."/>
            <person name="Cullen D."/>
            <person name="Grigoriev I.V."/>
            <person name="Hibbett D.S."/>
        </authorList>
    </citation>
    <scope>NUCLEOTIDE SEQUENCE [LARGE SCALE GENOMIC DNA]</scope>
    <source>
        <strain evidence="2 3">DJM-731 SS1</strain>
    </source>
</reference>
<evidence type="ECO:0000313" key="2">
    <source>
        <dbReference type="EMBL" id="EJT99246.1"/>
    </source>
</evidence>
<feature type="region of interest" description="Disordered" evidence="1">
    <location>
        <begin position="1"/>
        <end position="39"/>
    </location>
</feature>
<dbReference type="PANTHER" id="PTHR38699">
    <property type="entry name" value="CHROMOSOME 1, WHOLE GENOME SHOTGUN SEQUENCE"/>
    <property type="match status" value="1"/>
</dbReference>
<dbReference type="InterPro" id="IPR013898">
    <property type="entry name" value="Atg43"/>
</dbReference>
<dbReference type="GO" id="GO:0140580">
    <property type="term" value="F:mitochondrion autophagosome adaptor activity"/>
    <property type="evidence" value="ECO:0007669"/>
    <property type="project" value="InterPro"/>
</dbReference>
<dbReference type="Proteomes" id="UP000030653">
    <property type="component" value="Unassembled WGS sequence"/>
</dbReference>
<evidence type="ECO:0000256" key="1">
    <source>
        <dbReference type="SAM" id="MobiDB-lite"/>
    </source>
</evidence>
<dbReference type="HOGENOM" id="CLU_1786784_0_0_1"/>